<dbReference type="AlphaFoldDB" id="A0A1Y5TSL1"/>
<dbReference type="RefSeq" id="WP_085884409.1">
    <property type="nucleotide sequence ID" value="NZ_FWFR01000002.1"/>
</dbReference>
<dbReference type="InParanoid" id="A0A1Y5TSL1"/>
<proteinExistence type="predicted"/>
<gene>
    <name evidence="1" type="ORF">OCH7691_03104</name>
</gene>
<evidence type="ECO:0000313" key="1">
    <source>
        <dbReference type="EMBL" id="SLN67033.1"/>
    </source>
</evidence>
<protein>
    <recommendedName>
        <fullName evidence="3">Recombinase</fullName>
    </recommendedName>
</protein>
<dbReference type="Proteomes" id="UP000193200">
    <property type="component" value="Unassembled WGS sequence"/>
</dbReference>
<name>A0A1Y5TSL1_9PROT</name>
<keyword evidence="2" id="KW-1185">Reference proteome</keyword>
<reference evidence="1 2" key="1">
    <citation type="submission" date="2017-03" db="EMBL/GenBank/DDBJ databases">
        <authorList>
            <person name="Afonso C.L."/>
            <person name="Miller P.J."/>
            <person name="Scott M.A."/>
            <person name="Spackman E."/>
            <person name="Goraichik I."/>
            <person name="Dimitrov K.M."/>
            <person name="Suarez D.L."/>
            <person name="Swayne D.E."/>
        </authorList>
    </citation>
    <scope>NUCLEOTIDE SEQUENCE [LARGE SCALE GENOMIC DNA]</scope>
    <source>
        <strain evidence="1 2">CECT 7691</strain>
    </source>
</reference>
<sequence>MKERLEALDRQKKALQAEIEAAPARSPRFHPNLSKLYAEKVAALQASLGAPDLRDEATTILRSLIETVVLRRDGEGLEVALSGDLVAMLGPGGGSQTQTGRIR</sequence>
<evidence type="ECO:0000313" key="2">
    <source>
        <dbReference type="Proteomes" id="UP000193200"/>
    </source>
</evidence>
<accession>A0A1Y5TSL1</accession>
<dbReference type="EMBL" id="FWFR01000002">
    <property type="protein sequence ID" value="SLN67033.1"/>
    <property type="molecule type" value="Genomic_DNA"/>
</dbReference>
<evidence type="ECO:0008006" key="3">
    <source>
        <dbReference type="Google" id="ProtNLM"/>
    </source>
</evidence>
<organism evidence="1 2">
    <name type="scientific">Oceanibacterium hippocampi</name>
    <dbReference type="NCBI Taxonomy" id="745714"/>
    <lineage>
        <taxon>Bacteria</taxon>
        <taxon>Pseudomonadati</taxon>
        <taxon>Pseudomonadota</taxon>
        <taxon>Alphaproteobacteria</taxon>
        <taxon>Sneathiellales</taxon>
        <taxon>Sneathiellaceae</taxon>
        <taxon>Oceanibacterium</taxon>
    </lineage>
</organism>